<accession>A0A147KMM1</accession>
<dbReference type="AlphaFoldDB" id="A0A147KMM1"/>
<evidence type="ECO:0000256" key="10">
    <source>
        <dbReference type="ARBA" id="ARBA00022827"/>
    </source>
</evidence>
<name>A0A147KMM1_THECS</name>
<dbReference type="InterPro" id="IPR014729">
    <property type="entry name" value="Rossmann-like_a/b/a_fold"/>
</dbReference>
<dbReference type="Gene3D" id="2.40.30.30">
    <property type="entry name" value="Riboflavin kinase-like"/>
    <property type="match status" value="1"/>
</dbReference>
<dbReference type="EC" id="2.7.1.26" evidence="15"/>
<dbReference type="GO" id="GO:0008531">
    <property type="term" value="F:riboflavin kinase activity"/>
    <property type="evidence" value="ECO:0007669"/>
    <property type="project" value="UniProtKB-UniRule"/>
</dbReference>
<dbReference type="Proteomes" id="UP000074382">
    <property type="component" value="Unassembled WGS sequence"/>
</dbReference>
<keyword evidence="12" id="KW-0511">Multifunctional enzyme</keyword>
<dbReference type="UniPathway" id="UPA00277">
    <property type="reaction ID" value="UER00407"/>
</dbReference>
<dbReference type="InterPro" id="IPR004821">
    <property type="entry name" value="Cyt_trans-like"/>
</dbReference>
<comment type="catalytic activity">
    <reaction evidence="13 15">
        <text>riboflavin + ATP = FMN + ADP + H(+)</text>
        <dbReference type="Rhea" id="RHEA:14357"/>
        <dbReference type="ChEBI" id="CHEBI:15378"/>
        <dbReference type="ChEBI" id="CHEBI:30616"/>
        <dbReference type="ChEBI" id="CHEBI:57986"/>
        <dbReference type="ChEBI" id="CHEBI:58210"/>
        <dbReference type="ChEBI" id="CHEBI:456216"/>
        <dbReference type="EC" id="2.7.1.26"/>
    </reaction>
</comment>
<dbReference type="InterPro" id="IPR002606">
    <property type="entry name" value="Riboflavin_kinase_bac"/>
</dbReference>
<dbReference type="Pfam" id="PF06574">
    <property type="entry name" value="FAD_syn"/>
    <property type="match status" value="1"/>
</dbReference>
<keyword evidence="8 15" id="KW-0547">Nucleotide-binding</keyword>
<comment type="pathway">
    <text evidence="2 15">Cofactor biosynthesis; FAD biosynthesis; FAD from FMN: step 1/1.</text>
</comment>
<organism evidence="17 18">
    <name type="scientific">Thermobifida cellulosilytica TB100</name>
    <dbReference type="NCBI Taxonomy" id="665004"/>
    <lineage>
        <taxon>Bacteria</taxon>
        <taxon>Bacillati</taxon>
        <taxon>Actinomycetota</taxon>
        <taxon>Actinomycetes</taxon>
        <taxon>Streptosporangiales</taxon>
        <taxon>Nocardiopsidaceae</taxon>
        <taxon>Thermobifida</taxon>
    </lineage>
</organism>
<evidence type="ECO:0000313" key="17">
    <source>
        <dbReference type="EMBL" id="KUP98481.1"/>
    </source>
</evidence>
<dbReference type="UniPathway" id="UPA00276">
    <property type="reaction ID" value="UER00406"/>
</dbReference>
<protein>
    <recommendedName>
        <fullName evidence="15">Riboflavin biosynthesis protein</fullName>
    </recommendedName>
    <domain>
        <recommendedName>
            <fullName evidence="15">Riboflavin kinase</fullName>
            <ecNumber evidence="15">2.7.1.26</ecNumber>
        </recommendedName>
        <alternativeName>
            <fullName evidence="15">Flavokinase</fullName>
        </alternativeName>
    </domain>
    <domain>
        <recommendedName>
            <fullName evidence="15">FMN adenylyltransferase</fullName>
            <ecNumber evidence="15">2.7.7.2</ecNumber>
        </recommendedName>
        <alternativeName>
            <fullName evidence="15">FAD pyrophosphorylase</fullName>
        </alternativeName>
        <alternativeName>
            <fullName evidence="15">FAD synthase</fullName>
        </alternativeName>
    </domain>
</protein>
<comment type="caution">
    <text evidence="17">The sequence shown here is derived from an EMBL/GenBank/DDBJ whole genome shotgun (WGS) entry which is preliminary data.</text>
</comment>
<evidence type="ECO:0000256" key="8">
    <source>
        <dbReference type="ARBA" id="ARBA00022741"/>
    </source>
</evidence>
<dbReference type="PATRIC" id="fig|665004.4.peg.233"/>
<evidence type="ECO:0000256" key="2">
    <source>
        <dbReference type="ARBA" id="ARBA00004726"/>
    </source>
</evidence>
<dbReference type="SUPFAM" id="SSF52374">
    <property type="entry name" value="Nucleotidylyl transferase"/>
    <property type="match status" value="1"/>
</dbReference>
<dbReference type="PIRSF" id="PIRSF004491">
    <property type="entry name" value="FAD_Synth"/>
    <property type="match status" value="1"/>
</dbReference>
<dbReference type="NCBIfam" id="NF004160">
    <property type="entry name" value="PRK05627.1-3"/>
    <property type="match status" value="1"/>
</dbReference>
<keyword evidence="6 15" id="KW-0808">Transferase</keyword>
<dbReference type="Gene3D" id="3.40.50.620">
    <property type="entry name" value="HUPs"/>
    <property type="match status" value="1"/>
</dbReference>
<dbReference type="InterPro" id="IPR015865">
    <property type="entry name" value="Riboflavin_kinase_bac/euk"/>
</dbReference>
<evidence type="ECO:0000256" key="11">
    <source>
        <dbReference type="ARBA" id="ARBA00022840"/>
    </source>
</evidence>
<dbReference type="SMART" id="SM00904">
    <property type="entry name" value="Flavokinase"/>
    <property type="match status" value="1"/>
</dbReference>
<reference evidence="18" key="1">
    <citation type="journal article" date="2017" name="Acta Aliment.">
        <title>Plant polysaccharide degrading enzyme system of Thermpbifida cellulosilytica TB100 revealed by de novo genome project data.</title>
        <authorList>
            <person name="Toth A."/>
            <person name="Baka E."/>
            <person name="Luzics S."/>
            <person name="Bata-Vidacs I."/>
            <person name="Nagy I."/>
            <person name="Balint B."/>
            <person name="Herceg R."/>
            <person name="Olasz F."/>
            <person name="Wilk T."/>
            <person name="Nagy T."/>
            <person name="Kriszt B."/>
            <person name="Nagy I."/>
            <person name="Kukolya J."/>
        </authorList>
    </citation>
    <scope>NUCLEOTIDE SEQUENCE [LARGE SCALE GENOMIC DNA]</scope>
    <source>
        <strain evidence="18">TB100</strain>
    </source>
</reference>
<evidence type="ECO:0000256" key="15">
    <source>
        <dbReference type="PIRNR" id="PIRNR004491"/>
    </source>
</evidence>
<dbReference type="GO" id="GO:0003919">
    <property type="term" value="F:FMN adenylyltransferase activity"/>
    <property type="evidence" value="ECO:0007669"/>
    <property type="project" value="UniProtKB-UniRule"/>
</dbReference>
<evidence type="ECO:0000256" key="13">
    <source>
        <dbReference type="ARBA" id="ARBA00047880"/>
    </source>
</evidence>
<evidence type="ECO:0000259" key="16">
    <source>
        <dbReference type="SMART" id="SM00904"/>
    </source>
</evidence>
<proteinExistence type="inferred from homology"/>
<keyword evidence="4 15" id="KW-0285">Flavoprotein</keyword>
<evidence type="ECO:0000256" key="9">
    <source>
        <dbReference type="ARBA" id="ARBA00022777"/>
    </source>
</evidence>
<keyword evidence="5 15" id="KW-0288">FMN</keyword>
<dbReference type="SUPFAM" id="SSF82114">
    <property type="entry name" value="Riboflavin kinase-like"/>
    <property type="match status" value="1"/>
</dbReference>
<dbReference type="GO" id="GO:0005524">
    <property type="term" value="F:ATP binding"/>
    <property type="evidence" value="ECO:0007669"/>
    <property type="project" value="UniProtKB-UniRule"/>
</dbReference>
<gene>
    <name evidence="17" type="ORF">AC529_01385</name>
</gene>
<keyword evidence="9 15" id="KW-0418">Kinase</keyword>
<evidence type="ECO:0000313" key="18">
    <source>
        <dbReference type="Proteomes" id="UP000074382"/>
    </source>
</evidence>
<comment type="similarity">
    <text evidence="15">Belongs to the ribF family.</text>
</comment>
<keyword evidence="11 15" id="KW-0067">ATP-binding</keyword>
<evidence type="ECO:0000256" key="4">
    <source>
        <dbReference type="ARBA" id="ARBA00022630"/>
    </source>
</evidence>
<dbReference type="InterPro" id="IPR023468">
    <property type="entry name" value="Riboflavin_kinase"/>
</dbReference>
<dbReference type="PANTHER" id="PTHR22749">
    <property type="entry name" value="RIBOFLAVIN KINASE/FMN ADENYLYLTRANSFERASE"/>
    <property type="match status" value="1"/>
</dbReference>
<dbReference type="GO" id="GO:0009231">
    <property type="term" value="P:riboflavin biosynthetic process"/>
    <property type="evidence" value="ECO:0007669"/>
    <property type="project" value="InterPro"/>
</dbReference>
<evidence type="ECO:0000256" key="3">
    <source>
        <dbReference type="ARBA" id="ARBA00005201"/>
    </source>
</evidence>
<dbReference type="STRING" id="665004.AC529_01385"/>
<comment type="catalytic activity">
    <reaction evidence="14 15">
        <text>FMN + ATP + H(+) = FAD + diphosphate</text>
        <dbReference type="Rhea" id="RHEA:17237"/>
        <dbReference type="ChEBI" id="CHEBI:15378"/>
        <dbReference type="ChEBI" id="CHEBI:30616"/>
        <dbReference type="ChEBI" id="CHEBI:33019"/>
        <dbReference type="ChEBI" id="CHEBI:57692"/>
        <dbReference type="ChEBI" id="CHEBI:58210"/>
        <dbReference type="EC" id="2.7.7.2"/>
    </reaction>
</comment>
<keyword evidence="18" id="KW-1185">Reference proteome</keyword>
<dbReference type="InterPro" id="IPR015864">
    <property type="entry name" value="FAD_synthase"/>
</dbReference>
<evidence type="ECO:0000256" key="12">
    <source>
        <dbReference type="ARBA" id="ARBA00023268"/>
    </source>
</evidence>
<dbReference type="RefSeq" id="WP_068753065.1">
    <property type="nucleotide sequence ID" value="NZ_KQ950180.1"/>
</dbReference>
<evidence type="ECO:0000256" key="6">
    <source>
        <dbReference type="ARBA" id="ARBA00022679"/>
    </source>
</evidence>
<dbReference type="InterPro" id="IPR023465">
    <property type="entry name" value="Riboflavin_kinase_dom_sf"/>
</dbReference>
<dbReference type="GO" id="GO:0009398">
    <property type="term" value="P:FMN biosynthetic process"/>
    <property type="evidence" value="ECO:0007669"/>
    <property type="project" value="UniProtKB-UniRule"/>
</dbReference>
<evidence type="ECO:0000256" key="7">
    <source>
        <dbReference type="ARBA" id="ARBA00022695"/>
    </source>
</evidence>
<evidence type="ECO:0000256" key="5">
    <source>
        <dbReference type="ARBA" id="ARBA00022643"/>
    </source>
</evidence>
<keyword evidence="7 15" id="KW-0548">Nucleotidyltransferase</keyword>
<comment type="function">
    <text evidence="1">Catalyzes the phosphorylation of riboflavin to FMN followed by the adenylation of FMN to FAD.</text>
</comment>
<dbReference type="Pfam" id="PF01687">
    <property type="entry name" value="Flavokinase"/>
    <property type="match status" value="1"/>
</dbReference>
<dbReference type="NCBIfam" id="TIGR00125">
    <property type="entry name" value="cyt_tran_rel"/>
    <property type="match status" value="1"/>
</dbReference>
<dbReference type="EMBL" id="LGEM01000008">
    <property type="protein sequence ID" value="KUP98481.1"/>
    <property type="molecule type" value="Genomic_DNA"/>
</dbReference>
<feature type="domain" description="Riboflavin kinase" evidence="16">
    <location>
        <begin position="182"/>
        <end position="313"/>
    </location>
</feature>
<dbReference type="GO" id="GO:0006747">
    <property type="term" value="P:FAD biosynthetic process"/>
    <property type="evidence" value="ECO:0007669"/>
    <property type="project" value="UniProtKB-UniRule"/>
</dbReference>
<comment type="pathway">
    <text evidence="3 15">Cofactor biosynthesis; FMN biosynthesis; FMN from riboflavin (ATP route): step 1/1.</text>
</comment>
<dbReference type="EC" id="2.7.7.2" evidence="15"/>
<evidence type="ECO:0000256" key="1">
    <source>
        <dbReference type="ARBA" id="ARBA00002121"/>
    </source>
</evidence>
<dbReference type="PANTHER" id="PTHR22749:SF6">
    <property type="entry name" value="RIBOFLAVIN KINASE"/>
    <property type="match status" value="1"/>
</dbReference>
<keyword evidence="10 15" id="KW-0274">FAD</keyword>
<evidence type="ECO:0000256" key="14">
    <source>
        <dbReference type="ARBA" id="ARBA00049494"/>
    </source>
</evidence>
<sequence length="315" mass="33479">MSVRLWRGLDEVPADWGRSVVAVGTFDGVHLGHQHLLRQARGHADRLGLPLVVAAFDPPPGLVLGTLEPAVVLTGADYRARLLAEQGADAVCLLPFTPEFAEQPAAEFAERVLVGALHAAVVVPAGYGDRLPAGDADELRALGKEHGFAVEEVQPAAGTEPVTSARVRSLVTEGDVAAAHAALGRPHRVEGVVVHGAARGRELLGFPTANLECPPHTAVPADGVYAGWLVLLDGVEEQERWAAAVSVGTNPTFEGTARTVEAYALDRDDLELYGLHMAVEFTHHIRPMLRFDGIEELIAAMGRDVARCRELLLGG</sequence>
<dbReference type="FunFam" id="2.40.30.30:FF:000003">
    <property type="entry name" value="Riboflavin biosynthesis protein"/>
    <property type="match status" value="1"/>
</dbReference>
<dbReference type="CDD" id="cd02064">
    <property type="entry name" value="FAD_synthetase_N"/>
    <property type="match status" value="1"/>
</dbReference>